<name>A0ABZ0XYE5_9BURK</name>
<keyword evidence="3" id="KW-1185">Reference proteome</keyword>
<reference evidence="2 3" key="1">
    <citation type="submission" date="2023-11" db="EMBL/GenBank/DDBJ databases">
        <title>MicrobeMod: A computational toolkit for identifying prokaryotic methylation and restriction-modification with nanopore sequencing.</title>
        <authorList>
            <person name="Crits-Christoph A."/>
            <person name="Kang S.C."/>
            <person name="Lee H."/>
            <person name="Ostrov N."/>
        </authorList>
    </citation>
    <scope>NUCLEOTIDE SEQUENCE [LARGE SCALE GENOMIC DNA]</scope>
    <source>
        <strain evidence="2 3">ATCC 25935</strain>
    </source>
</reference>
<feature type="compositionally biased region" description="Basic and acidic residues" evidence="1">
    <location>
        <begin position="43"/>
        <end position="54"/>
    </location>
</feature>
<dbReference type="EMBL" id="CP140152">
    <property type="protein sequence ID" value="WQH04771.1"/>
    <property type="molecule type" value="Genomic_DNA"/>
</dbReference>
<evidence type="ECO:0000313" key="2">
    <source>
        <dbReference type="EMBL" id="WQH04771.1"/>
    </source>
</evidence>
<proteinExistence type="predicted"/>
<evidence type="ECO:0000313" key="3">
    <source>
        <dbReference type="Proteomes" id="UP001326110"/>
    </source>
</evidence>
<feature type="region of interest" description="Disordered" evidence="1">
    <location>
        <begin position="43"/>
        <end position="66"/>
    </location>
</feature>
<protein>
    <submittedName>
        <fullName evidence="2">Uncharacterized protein</fullName>
    </submittedName>
</protein>
<dbReference type="Proteomes" id="UP001326110">
    <property type="component" value="Chromosome"/>
</dbReference>
<accession>A0ABZ0XYE5</accession>
<sequence>MPDDFGKTAVKDVEKKNYRIDSMVYKNISASSRSWHGVCNKRLTQDKNEREENGKAQLRYPRHQQR</sequence>
<dbReference type="RefSeq" id="WP_154820170.1">
    <property type="nucleotide sequence ID" value="NZ_CP140152.1"/>
</dbReference>
<organism evidence="2 3">
    <name type="scientific">Duganella zoogloeoides</name>
    <dbReference type="NCBI Taxonomy" id="75659"/>
    <lineage>
        <taxon>Bacteria</taxon>
        <taxon>Pseudomonadati</taxon>
        <taxon>Pseudomonadota</taxon>
        <taxon>Betaproteobacteria</taxon>
        <taxon>Burkholderiales</taxon>
        <taxon>Oxalobacteraceae</taxon>
        <taxon>Telluria group</taxon>
        <taxon>Duganella</taxon>
    </lineage>
</organism>
<gene>
    <name evidence="2" type="ORF">SR858_00035</name>
</gene>
<evidence type="ECO:0000256" key="1">
    <source>
        <dbReference type="SAM" id="MobiDB-lite"/>
    </source>
</evidence>